<reference evidence="1 2" key="1">
    <citation type="submission" date="2024-09" db="EMBL/GenBank/DDBJ databases">
        <title>Chromosome-scale assembly of Riccia sorocarpa.</title>
        <authorList>
            <person name="Paukszto L."/>
        </authorList>
    </citation>
    <scope>NUCLEOTIDE SEQUENCE [LARGE SCALE GENOMIC DNA]</scope>
    <source>
        <strain evidence="1">LP-2024</strain>
        <tissue evidence="1">Aerial parts of the thallus</tissue>
    </source>
</reference>
<dbReference type="Proteomes" id="UP001633002">
    <property type="component" value="Unassembled WGS sequence"/>
</dbReference>
<organism evidence="1 2">
    <name type="scientific">Riccia sorocarpa</name>
    <dbReference type="NCBI Taxonomy" id="122646"/>
    <lineage>
        <taxon>Eukaryota</taxon>
        <taxon>Viridiplantae</taxon>
        <taxon>Streptophyta</taxon>
        <taxon>Embryophyta</taxon>
        <taxon>Marchantiophyta</taxon>
        <taxon>Marchantiopsida</taxon>
        <taxon>Marchantiidae</taxon>
        <taxon>Marchantiales</taxon>
        <taxon>Ricciaceae</taxon>
        <taxon>Riccia</taxon>
    </lineage>
</organism>
<comment type="caution">
    <text evidence="1">The sequence shown here is derived from an EMBL/GenBank/DDBJ whole genome shotgun (WGS) entry which is preliminary data.</text>
</comment>
<dbReference type="EMBL" id="JBJQOH010000002">
    <property type="protein sequence ID" value="KAL3698652.1"/>
    <property type="molecule type" value="Genomic_DNA"/>
</dbReference>
<keyword evidence="2" id="KW-1185">Reference proteome</keyword>
<gene>
    <name evidence="1" type="ORF">R1sor_012728</name>
</gene>
<evidence type="ECO:0000313" key="2">
    <source>
        <dbReference type="Proteomes" id="UP001633002"/>
    </source>
</evidence>
<accession>A0ABD3I8K9</accession>
<protein>
    <submittedName>
        <fullName evidence="1">Uncharacterized protein</fullName>
    </submittedName>
</protein>
<name>A0ABD3I8K9_9MARC</name>
<proteinExistence type="predicted"/>
<dbReference type="AlphaFoldDB" id="A0ABD3I8K9"/>
<sequence>METTLEVFLATCEIQLGETCAHLTRRKYRPVARMDIDATAQSAIARRVSSRGLIPFGRRKDILAGGKERKTSMKVRTKALDFISPVEMEEKLSSKHFRFYEAFSSADIK</sequence>
<evidence type="ECO:0000313" key="1">
    <source>
        <dbReference type="EMBL" id="KAL3698652.1"/>
    </source>
</evidence>